<evidence type="ECO:0000313" key="2">
    <source>
        <dbReference type="EMBL" id="MBO8458035.1"/>
    </source>
</evidence>
<dbReference type="EMBL" id="JADIMM010000085">
    <property type="protein sequence ID" value="MBO8458035.1"/>
    <property type="molecule type" value="Genomic_DNA"/>
</dbReference>
<feature type="transmembrane region" description="Helical" evidence="1">
    <location>
        <begin position="7"/>
        <end position="30"/>
    </location>
</feature>
<evidence type="ECO:0000256" key="1">
    <source>
        <dbReference type="SAM" id="Phobius"/>
    </source>
</evidence>
<reference evidence="2" key="1">
    <citation type="submission" date="2020-10" db="EMBL/GenBank/DDBJ databases">
        <authorList>
            <person name="Gilroy R."/>
        </authorList>
    </citation>
    <scope>NUCLEOTIDE SEQUENCE</scope>
    <source>
        <strain evidence="2">10532</strain>
    </source>
</reference>
<name>A0A9D9HQC4_9SPIR</name>
<dbReference type="AlphaFoldDB" id="A0A9D9HQC4"/>
<accession>A0A9D9HQC4</accession>
<organism evidence="2 3">
    <name type="scientific">Candidatus Gallitreponema excrementavium</name>
    <dbReference type="NCBI Taxonomy" id="2840840"/>
    <lineage>
        <taxon>Bacteria</taxon>
        <taxon>Pseudomonadati</taxon>
        <taxon>Spirochaetota</taxon>
        <taxon>Spirochaetia</taxon>
        <taxon>Spirochaetales</taxon>
        <taxon>Candidatus Gallitreponema</taxon>
    </lineage>
</organism>
<keyword evidence="1" id="KW-0812">Transmembrane</keyword>
<evidence type="ECO:0000313" key="3">
    <source>
        <dbReference type="Proteomes" id="UP000823638"/>
    </source>
</evidence>
<dbReference type="Proteomes" id="UP000823638">
    <property type="component" value="Unassembled WGS sequence"/>
</dbReference>
<keyword evidence="1" id="KW-0472">Membrane</keyword>
<protein>
    <submittedName>
        <fullName evidence="2">Uncharacterized protein</fullName>
    </submittedName>
</protein>
<dbReference type="PROSITE" id="PS51257">
    <property type="entry name" value="PROKAR_LIPOPROTEIN"/>
    <property type="match status" value="1"/>
</dbReference>
<proteinExistence type="predicted"/>
<keyword evidence="1" id="KW-1133">Transmembrane helix</keyword>
<reference evidence="2" key="2">
    <citation type="journal article" date="2021" name="PeerJ">
        <title>Extensive microbial diversity within the chicken gut microbiome revealed by metagenomics and culture.</title>
        <authorList>
            <person name="Gilroy R."/>
            <person name="Ravi A."/>
            <person name="Getino M."/>
            <person name="Pursley I."/>
            <person name="Horton D.L."/>
            <person name="Alikhan N.F."/>
            <person name="Baker D."/>
            <person name="Gharbi K."/>
            <person name="Hall N."/>
            <person name="Watson M."/>
            <person name="Adriaenssens E.M."/>
            <person name="Foster-Nyarko E."/>
            <person name="Jarju S."/>
            <person name="Secka A."/>
            <person name="Antonio M."/>
            <person name="Oren A."/>
            <person name="Chaudhuri R.R."/>
            <person name="La Ragione R."/>
            <person name="Hildebrand F."/>
            <person name="Pallen M.J."/>
        </authorList>
    </citation>
    <scope>NUCLEOTIDE SEQUENCE</scope>
    <source>
        <strain evidence="2">10532</strain>
    </source>
</reference>
<gene>
    <name evidence="2" type="ORF">IAA81_07390</name>
</gene>
<comment type="caution">
    <text evidence="2">The sequence shown here is derived from an EMBL/GenBank/DDBJ whole genome shotgun (WGS) entry which is preliminary data.</text>
</comment>
<sequence length="246" mass="28491">MKRRNSYLIFFNLLVPLFLFVSCGIDYYIYLYPVVDRNPDPCTTYDIYDPSSNLFGFKTRDSVNSPISNYQGYMVYYRIYNNSDTMLSDMNYINNYNSNDDYKANIISYIENRNFKRLYCENQSFAAPLINKSGSDRTIKIRLVTEQGLDDNPGITVDDVINLGIPIRNTSSSPYNPEYFFDTDKFSQEDSDISFTQGDVNFEDVDTWYVSAYVLTYGIDDVYSPVYSSALWLGCSVIKVDEEDKS</sequence>